<dbReference type="InterPro" id="IPR008910">
    <property type="entry name" value="MSC_TM_helix"/>
</dbReference>
<keyword evidence="1" id="KW-0472">Membrane</keyword>
<dbReference type="AlphaFoldDB" id="A0A378W150"/>
<accession>A0A378W150</accession>
<organism evidence="2">
    <name type="scientific">Neisseria gonorrhoeae</name>
    <dbReference type="NCBI Taxonomy" id="485"/>
    <lineage>
        <taxon>Bacteria</taxon>
        <taxon>Pseudomonadati</taxon>
        <taxon>Pseudomonadota</taxon>
        <taxon>Betaproteobacteria</taxon>
        <taxon>Neisseriales</taxon>
        <taxon>Neisseriaceae</taxon>
        <taxon>Neisseria</taxon>
    </lineage>
</organism>
<dbReference type="Pfam" id="PF05552">
    <property type="entry name" value="MS_channel_1st_1"/>
    <property type="match status" value="1"/>
</dbReference>
<dbReference type="EMBL" id="UGRI01000001">
    <property type="protein sequence ID" value="SUA25129.1"/>
    <property type="molecule type" value="Genomic_DNA"/>
</dbReference>
<keyword evidence="1" id="KW-0812">Transmembrane</keyword>
<sequence>MPITPHGADVRSRGKQWTSNNLIFTPDQCFRLGHLAEKAWAFGLNLAAALLIFLVGKWAAKRIVAVMRAAMTRAQVDATLISFCVMLPISAY</sequence>
<name>A0A378W150_NEIGO</name>
<evidence type="ECO:0000256" key="1">
    <source>
        <dbReference type="SAM" id="Phobius"/>
    </source>
</evidence>
<proteinExistence type="predicted"/>
<keyword evidence="1" id="KW-1133">Transmembrane helix</keyword>
<gene>
    <name evidence="2" type="ORF">NCTC11421_03137</name>
</gene>
<protein>
    <submittedName>
        <fullName evidence="2">Membrane protein</fullName>
    </submittedName>
</protein>
<feature type="transmembrane region" description="Helical" evidence="1">
    <location>
        <begin position="40"/>
        <end position="60"/>
    </location>
</feature>
<evidence type="ECO:0000313" key="2">
    <source>
        <dbReference type="EMBL" id="SUA25129.1"/>
    </source>
</evidence>
<reference evidence="2" key="1">
    <citation type="submission" date="2018-06" db="EMBL/GenBank/DDBJ databases">
        <authorList>
            <consortium name="Pathogen Informatics"/>
            <person name="Doyle S."/>
        </authorList>
    </citation>
    <scope>NUCLEOTIDE SEQUENCE [LARGE SCALE GENOMIC DNA]</scope>
    <source>
        <strain evidence="2">NCTC11421</strain>
    </source>
</reference>